<evidence type="ECO:0000313" key="2">
    <source>
        <dbReference type="EMBL" id="KAK7438924.1"/>
    </source>
</evidence>
<evidence type="ECO:0000313" key="4">
    <source>
        <dbReference type="Proteomes" id="UP001498398"/>
    </source>
</evidence>
<evidence type="ECO:0000256" key="1">
    <source>
        <dbReference type="SAM" id="MobiDB-lite"/>
    </source>
</evidence>
<proteinExistence type="predicted"/>
<feature type="region of interest" description="Disordered" evidence="1">
    <location>
        <begin position="25"/>
        <end position="63"/>
    </location>
</feature>
<dbReference type="Proteomes" id="UP001498398">
    <property type="component" value="Unassembled WGS sequence"/>
</dbReference>
<accession>A0ABR1JG51</accession>
<dbReference type="EMBL" id="JBANRG010000016">
    <property type="protein sequence ID" value="KAK7459446.1"/>
    <property type="molecule type" value="Genomic_DNA"/>
</dbReference>
<organism evidence="3 4">
    <name type="scientific">Marasmiellus scandens</name>
    <dbReference type="NCBI Taxonomy" id="2682957"/>
    <lineage>
        <taxon>Eukaryota</taxon>
        <taxon>Fungi</taxon>
        <taxon>Dikarya</taxon>
        <taxon>Basidiomycota</taxon>
        <taxon>Agaricomycotina</taxon>
        <taxon>Agaricomycetes</taxon>
        <taxon>Agaricomycetidae</taxon>
        <taxon>Agaricales</taxon>
        <taxon>Marasmiineae</taxon>
        <taxon>Omphalotaceae</taxon>
        <taxon>Marasmiellus</taxon>
    </lineage>
</organism>
<keyword evidence="4" id="KW-1185">Reference proteome</keyword>
<reference evidence="3 4" key="1">
    <citation type="submission" date="2024-01" db="EMBL/GenBank/DDBJ databases">
        <title>A draft genome for the cacao thread blight pathogen Marasmiellus scandens.</title>
        <authorList>
            <person name="Baruah I.K."/>
            <person name="Leung J."/>
            <person name="Bukari Y."/>
            <person name="Amoako-Attah I."/>
            <person name="Meinhardt L.W."/>
            <person name="Bailey B.A."/>
            <person name="Cohen S.P."/>
        </authorList>
    </citation>
    <scope>NUCLEOTIDE SEQUENCE [LARGE SCALE GENOMIC DNA]</scope>
    <source>
        <strain evidence="3 4">GH-19</strain>
    </source>
</reference>
<evidence type="ECO:0000313" key="3">
    <source>
        <dbReference type="EMBL" id="KAK7459446.1"/>
    </source>
</evidence>
<gene>
    <name evidence="3" type="ORF">VKT23_009427</name>
    <name evidence="2" type="ORF">VKT23_017851</name>
</gene>
<comment type="caution">
    <text evidence="3">The sequence shown here is derived from an EMBL/GenBank/DDBJ whole genome shotgun (WGS) entry which is preliminary data.</text>
</comment>
<protein>
    <submittedName>
        <fullName evidence="3">Uncharacterized protein</fullName>
    </submittedName>
</protein>
<sequence length="76" mass="8338">MGMSEMRLLRWRDMLRNRAQVLDTNASSIRSPRPGLMITNPYPEASNASSPSACKVDSADQGPEKMDLTLDVAMPG</sequence>
<name>A0ABR1JG51_9AGAR</name>
<dbReference type="EMBL" id="JBANRG010000076">
    <property type="protein sequence ID" value="KAK7438924.1"/>
    <property type="molecule type" value="Genomic_DNA"/>
</dbReference>